<name>A0A7D4TFN3_9GAMM</name>
<evidence type="ECO:0000313" key="9">
    <source>
        <dbReference type="Proteomes" id="UP000504724"/>
    </source>
</evidence>
<gene>
    <name evidence="8" type="ORF">HQN79_05290</name>
</gene>
<dbReference type="Proteomes" id="UP000504724">
    <property type="component" value="Chromosome"/>
</dbReference>
<keyword evidence="3 6" id="KW-0812">Transmembrane</keyword>
<reference evidence="8 9" key="1">
    <citation type="submission" date="2020-05" db="EMBL/GenBank/DDBJ databases">
        <title>Thiomicrorhabdus sediminis sp.nov. and Thiomicrorhabdus xiamenensis sp.nov., novel sulfur-oxidizing bacteria isolated from coastal sediment.</title>
        <authorList>
            <person name="Liu X."/>
        </authorList>
    </citation>
    <scope>NUCLEOTIDE SEQUENCE [LARGE SCALE GENOMIC DNA]</scope>
    <source>
        <strain evidence="8 9">G2</strain>
    </source>
</reference>
<sequence>MQSSQTSSTSNFSILKVAALLEGTSLLLLLLVAMPMKYAMGIPEAVKIIGPIHGVLFVLFNIVLFTHAMKGHLGFFSTMSGFFASFIPLGTFIYKAKVLKPKSRFA</sequence>
<feature type="transmembrane region" description="Helical" evidence="6">
    <location>
        <begin position="73"/>
        <end position="94"/>
    </location>
</feature>
<accession>A0A7D4TFN3</accession>
<comment type="subcellular location">
    <subcellularLocation>
        <location evidence="1">Cell membrane</location>
        <topology evidence="1">Multi-pass membrane protein</topology>
    </subcellularLocation>
</comment>
<dbReference type="RefSeq" id="WP_173284774.1">
    <property type="nucleotide sequence ID" value="NZ_CP054020.1"/>
</dbReference>
<evidence type="ECO:0000259" key="7">
    <source>
        <dbReference type="Pfam" id="PF12823"/>
    </source>
</evidence>
<dbReference type="GO" id="GO:0005886">
    <property type="term" value="C:plasma membrane"/>
    <property type="evidence" value="ECO:0007669"/>
    <property type="project" value="UniProtKB-SubCell"/>
</dbReference>
<proteinExistence type="predicted"/>
<feature type="transmembrane region" description="Helical" evidence="6">
    <location>
        <begin position="45"/>
        <end position="67"/>
    </location>
</feature>
<evidence type="ECO:0000256" key="6">
    <source>
        <dbReference type="SAM" id="Phobius"/>
    </source>
</evidence>
<dbReference type="InterPro" id="IPR023845">
    <property type="entry name" value="DUF3817_TM"/>
</dbReference>
<evidence type="ECO:0000313" key="8">
    <source>
        <dbReference type="EMBL" id="QKI89028.1"/>
    </source>
</evidence>
<dbReference type="PANTHER" id="PTHR40077:SF1">
    <property type="entry name" value="MEMBRANE PROTEIN"/>
    <property type="match status" value="1"/>
</dbReference>
<dbReference type="AlphaFoldDB" id="A0A7D4TFN3"/>
<evidence type="ECO:0000256" key="1">
    <source>
        <dbReference type="ARBA" id="ARBA00004651"/>
    </source>
</evidence>
<evidence type="ECO:0000256" key="4">
    <source>
        <dbReference type="ARBA" id="ARBA00022989"/>
    </source>
</evidence>
<feature type="domain" description="DUF3817" evidence="7">
    <location>
        <begin position="14"/>
        <end position="98"/>
    </location>
</feature>
<evidence type="ECO:0000256" key="5">
    <source>
        <dbReference type="ARBA" id="ARBA00023136"/>
    </source>
</evidence>
<dbReference type="PANTHER" id="PTHR40077">
    <property type="entry name" value="MEMBRANE PROTEIN-RELATED"/>
    <property type="match status" value="1"/>
</dbReference>
<dbReference type="NCBIfam" id="TIGR03954">
    <property type="entry name" value="integ_memb_HG"/>
    <property type="match status" value="1"/>
</dbReference>
<keyword evidence="9" id="KW-1185">Reference proteome</keyword>
<dbReference type="EMBL" id="CP054020">
    <property type="protein sequence ID" value="QKI89028.1"/>
    <property type="molecule type" value="Genomic_DNA"/>
</dbReference>
<organism evidence="8 9">
    <name type="scientific">Thiomicrorhabdus xiamenensis</name>
    <dbReference type="NCBI Taxonomy" id="2739063"/>
    <lineage>
        <taxon>Bacteria</taxon>
        <taxon>Pseudomonadati</taxon>
        <taxon>Pseudomonadota</taxon>
        <taxon>Gammaproteobacteria</taxon>
        <taxon>Thiotrichales</taxon>
        <taxon>Piscirickettsiaceae</taxon>
        <taxon>Thiomicrorhabdus</taxon>
    </lineage>
</organism>
<dbReference type="Pfam" id="PF12823">
    <property type="entry name" value="DUF3817"/>
    <property type="match status" value="1"/>
</dbReference>
<evidence type="ECO:0000256" key="2">
    <source>
        <dbReference type="ARBA" id="ARBA00022475"/>
    </source>
</evidence>
<evidence type="ECO:0000256" key="3">
    <source>
        <dbReference type="ARBA" id="ARBA00022692"/>
    </source>
</evidence>
<keyword evidence="4 6" id="KW-1133">Transmembrane helix</keyword>
<keyword evidence="5 6" id="KW-0472">Membrane</keyword>
<dbReference type="KEGG" id="txa:HQN79_05290"/>
<keyword evidence="2" id="KW-1003">Cell membrane</keyword>
<feature type="transmembrane region" description="Helical" evidence="6">
    <location>
        <begin position="12"/>
        <end position="33"/>
    </location>
</feature>
<protein>
    <submittedName>
        <fullName evidence="8">DUF3817 domain-containing protein</fullName>
    </submittedName>
</protein>